<reference evidence="1 2" key="1">
    <citation type="submission" date="2013-03" db="EMBL/GenBank/DDBJ databases">
        <authorList>
            <person name="Fiebig A."/>
            <person name="Goeker M."/>
            <person name="Klenk H.-P.P."/>
        </authorList>
    </citation>
    <scope>NUCLEOTIDE SEQUENCE [LARGE SCALE GENOMIC DNA]</scope>
    <source>
        <strain evidence="1 2">DSM 17492</strain>
    </source>
</reference>
<dbReference type="Pfam" id="PF10094">
    <property type="entry name" value="DUF2332"/>
    <property type="match status" value="1"/>
</dbReference>
<dbReference type="eggNOG" id="COG4427">
    <property type="taxonomic scope" value="Bacteria"/>
</dbReference>
<evidence type="ECO:0000313" key="2">
    <source>
        <dbReference type="Proteomes" id="UP000025047"/>
    </source>
</evidence>
<accession>A0A017H9J3</accession>
<gene>
    <name evidence="1" type="ORF">Lokhon_02470</name>
</gene>
<dbReference type="PATRIC" id="fig|1122180.6.peg.2453"/>
<dbReference type="Proteomes" id="UP000025047">
    <property type="component" value="Unassembled WGS sequence"/>
</dbReference>
<keyword evidence="2" id="KW-1185">Reference proteome</keyword>
<dbReference type="AlphaFoldDB" id="A0A017H9J3"/>
<dbReference type="PIRSF" id="PIRSF012608">
    <property type="entry name" value="UCP012608"/>
    <property type="match status" value="1"/>
</dbReference>
<dbReference type="STRING" id="1122180.Lokhon_02470"/>
<dbReference type="InterPro" id="IPR011200">
    <property type="entry name" value="UCP012608"/>
</dbReference>
<name>A0A017H9J3_9RHOB</name>
<dbReference type="EMBL" id="APGJ01000007">
    <property type="protein sequence ID" value="EYD70828.1"/>
    <property type="molecule type" value="Genomic_DNA"/>
</dbReference>
<comment type="caution">
    <text evidence="1">The sequence shown here is derived from an EMBL/GenBank/DDBJ whole genome shotgun (WGS) entry which is preliminary data.</text>
</comment>
<protein>
    <recommendedName>
        <fullName evidence="3">DUF2332 domain-containing protein</fullName>
    </recommendedName>
</protein>
<organism evidence="1 2">
    <name type="scientific">Limimaricola hongkongensis DSM 17492</name>
    <dbReference type="NCBI Taxonomy" id="1122180"/>
    <lineage>
        <taxon>Bacteria</taxon>
        <taxon>Pseudomonadati</taxon>
        <taxon>Pseudomonadota</taxon>
        <taxon>Alphaproteobacteria</taxon>
        <taxon>Rhodobacterales</taxon>
        <taxon>Paracoccaceae</taxon>
        <taxon>Limimaricola</taxon>
    </lineage>
</organism>
<sequence length="348" mass="37670">MNRMRAALADQSRHCAALGSPFMARLMAIMAAHWPLRGAVARRLDEWPGDIGPRGAALPLRFAGGLHALVLQERDADLAAAYPPRTVSDTDLLGAVQAAVSRHETFLLDWIQSPPQTNEVRRAAALIAGAHLVVQRFGLPIRLSELGASGGLNLGFDNFALQACGHSYGPADSGVPLRPDWEGACPPAADITVAERRGVDLAPLDPARAEDALRLTAYLWPDQPDRIARTRAAMALRAPGIVDRGDAIDWLEARLATPLPGHLHLLFHSIAWQYFPPESQSRGRALIEAAGARASEDAPLAWLSMEADSGTPGARIGLRLWPGDLDLTLGRIDFHGRWLRWTGPDRLT</sequence>
<evidence type="ECO:0000313" key="1">
    <source>
        <dbReference type="EMBL" id="EYD70828.1"/>
    </source>
</evidence>
<proteinExistence type="predicted"/>
<evidence type="ECO:0008006" key="3">
    <source>
        <dbReference type="Google" id="ProtNLM"/>
    </source>
</evidence>
<dbReference type="HOGENOM" id="CLU_065141_1_0_5"/>
<dbReference type="RefSeq" id="WP_017929711.1">
    <property type="nucleotide sequence ID" value="NZ_KB823003.1"/>
</dbReference>